<name>A0A2P6NC33_9EUKA</name>
<gene>
    <name evidence="1" type="ORF">PROFUN_10933</name>
</gene>
<dbReference type="AlphaFoldDB" id="A0A2P6NC33"/>
<sequence>MVSTKICGLRPARTVTTHSHPVQRGSSASGLSLYMIAYTSFRNSKEREEELSLLAA</sequence>
<reference evidence="1 2" key="1">
    <citation type="journal article" date="2018" name="Genome Biol. Evol.">
        <title>Multiple Roots of Fruiting Body Formation in Amoebozoa.</title>
        <authorList>
            <person name="Hillmann F."/>
            <person name="Forbes G."/>
            <person name="Novohradska S."/>
            <person name="Ferling I."/>
            <person name="Riege K."/>
            <person name="Groth M."/>
            <person name="Westermann M."/>
            <person name="Marz M."/>
            <person name="Spaller T."/>
            <person name="Winckler T."/>
            <person name="Schaap P."/>
            <person name="Glockner G."/>
        </authorList>
    </citation>
    <scope>NUCLEOTIDE SEQUENCE [LARGE SCALE GENOMIC DNA]</scope>
    <source>
        <strain evidence="1 2">Jena</strain>
    </source>
</reference>
<proteinExistence type="predicted"/>
<keyword evidence="2" id="KW-1185">Reference proteome</keyword>
<dbReference type="Proteomes" id="UP000241769">
    <property type="component" value="Unassembled WGS sequence"/>
</dbReference>
<evidence type="ECO:0000313" key="1">
    <source>
        <dbReference type="EMBL" id="PRP81493.1"/>
    </source>
</evidence>
<dbReference type="InParanoid" id="A0A2P6NC33"/>
<protein>
    <submittedName>
        <fullName evidence="1">Uncharacterized protein</fullName>
    </submittedName>
</protein>
<dbReference type="EMBL" id="MDYQ01000123">
    <property type="protein sequence ID" value="PRP81493.1"/>
    <property type="molecule type" value="Genomic_DNA"/>
</dbReference>
<comment type="caution">
    <text evidence="1">The sequence shown here is derived from an EMBL/GenBank/DDBJ whole genome shotgun (WGS) entry which is preliminary data.</text>
</comment>
<evidence type="ECO:0000313" key="2">
    <source>
        <dbReference type="Proteomes" id="UP000241769"/>
    </source>
</evidence>
<organism evidence="1 2">
    <name type="scientific">Planoprotostelium fungivorum</name>
    <dbReference type="NCBI Taxonomy" id="1890364"/>
    <lineage>
        <taxon>Eukaryota</taxon>
        <taxon>Amoebozoa</taxon>
        <taxon>Evosea</taxon>
        <taxon>Variosea</taxon>
        <taxon>Cavosteliida</taxon>
        <taxon>Cavosteliaceae</taxon>
        <taxon>Planoprotostelium</taxon>
    </lineage>
</organism>
<accession>A0A2P6NC33</accession>